<feature type="transmembrane region" description="Helical" evidence="1">
    <location>
        <begin position="70"/>
        <end position="86"/>
    </location>
</feature>
<evidence type="ECO:0000313" key="3">
    <source>
        <dbReference type="Proteomes" id="UP000190906"/>
    </source>
</evidence>
<dbReference type="InterPro" id="IPR025608">
    <property type="entry name" value="TcpE"/>
</dbReference>
<dbReference type="RefSeq" id="WP_078205691.1">
    <property type="nucleotide sequence ID" value="NZ_MUAJ01000065.1"/>
</dbReference>
<comment type="caution">
    <text evidence="2">The sequence shown here is derived from an EMBL/GenBank/DDBJ whole genome shotgun (WGS) entry which is preliminary data.</text>
</comment>
<gene>
    <name evidence="2" type="ORF">BW897_30095</name>
</gene>
<evidence type="ECO:0000313" key="2">
    <source>
        <dbReference type="EMBL" id="OOR07648.1"/>
    </source>
</evidence>
<keyword evidence="1" id="KW-0472">Membrane</keyword>
<feature type="transmembrane region" description="Helical" evidence="1">
    <location>
        <begin position="40"/>
        <end position="64"/>
    </location>
</feature>
<proteinExistence type="predicted"/>
<sequence>MEEKSKPFIVYTFGSYMKYERRQYELLGYRLPRPVSWKMLGYYALIVLVFVILRVFPLTSWFIGPIADEFWLPYYIIIPGFAVWGLDTYKTDGKSFLVFARSWILFKLRPHKMSRFIKFEKPKKYVFESPIFIRYRESDIVPIIPMSQGEVEDYPLTLIEQETEEFETMRLEEDEWY</sequence>
<keyword evidence="1" id="KW-1133">Transmembrane helix</keyword>
<accession>A0A1S9TCB1</accession>
<dbReference type="Pfam" id="PF12648">
    <property type="entry name" value="TcpE"/>
    <property type="match status" value="1"/>
</dbReference>
<evidence type="ECO:0000256" key="1">
    <source>
        <dbReference type="SAM" id="Phobius"/>
    </source>
</evidence>
<name>A0A1S9TCB1_BACCE</name>
<dbReference type="AlphaFoldDB" id="A0A1S9TCB1"/>
<protein>
    <submittedName>
        <fullName evidence="2">Conjugal transfer protein</fullName>
    </submittedName>
</protein>
<reference evidence="2 3" key="1">
    <citation type="submission" date="2017-01" db="EMBL/GenBank/DDBJ databases">
        <title>Bacillus cereus isolates.</title>
        <authorList>
            <person name="Beno S.M."/>
        </authorList>
    </citation>
    <scope>NUCLEOTIDE SEQUENCE [LARGE SCALE GENOMIC DNA]</scope>
    <source>
        <strain evidence="2 3">FSL H8-0485</strain>
    </source>
</reference>
<keyword evidence="1" id="KW-0812">Transmembrane</keyword>
<dbReference type="EMBL" id="MUAJ01000065">
    <property type="protein sequence ID" value="OOR07648.1"/>
    <property type="molecule type" value="Genomic_DNA"/>
</dbReference>
<organism evidence="2 3">
    <name type="scientific">Bacillus cereus</name>
    <dbReference type="NCBI Taxonomy" id="1396"/>
    <lineage>
        <taxon>Bacteria</taxon>
        <taxon>Bacillati</taxon>
        <taxon>Bacillota</taxon>
        <taxon>Bacilli</taxon>
        <taxon>Bacillales</taxon>
        <taxon>Bacillaceae</taxon>
        <taxon>Bacillus</taxon>
        <taxon>Bacillus cereus group</taxon>
    </lineage>
</organism>
<dbReference type="Proteomes" id="UP000190906">
    <property type="component" value="Unassembled WGS sequence"/>
</dbReference>